<name>A0AAN9UBH7_9PEZI</name>
<dbReference type="EMBL" id="JAKJXP020000110">
    <property type="protein sequence ID" value="KAK7745224.1"/>
    <property type="molecule type" value="Genomic_DNA"/>
</dbReference>
<dbReference type="SUPFAM" id="SSF103481">
    <property type="entry name" value="Multidrug resistance efflux transporter EmrE"/>
    <property type="match status" value="1"/>
</dbReference>
<feature type="transmembrane region" description="Helical" evidence="8">
    <location>
        <begin position="377"/>
        <end position="402"/>
    </location>
</feature>
<sequence length="464" mass="50695">MAAPKVTISPPEVQLESDAPRRRLSEPIAPSGDLSIPFTSNKPPISGSGSKRKVGVWGFARRTLGISLLLLTVFLWTLSNFLASYIFSDHTYDKPFFVVYVNTSMFAISMIPITIKHILANGGFSNTKNLALQAWHARRRNGMERVKTEDEGDEERLLPNGEADDDDDDLETLNRRTARARAAAADGSGGDDSDDEGNEKLGLEATARLSLEFCMLWFVANYLASACLEYTSVASVTILSSTSSVWTLISCAVMQIERFSVRKLIGVLASLSGIVLISMVDLSGTDNDDDRGNFPHKSQGQIAIGDTMALVSAGIYGLYVVVMKRRVGNEDRVNMPLFFGLLGLFNIVLLWPLFFVLHWTGIEPLNSISSFMSDMSWAYAMLLTTPLVVTVGLSLTIPLSLIGEMIQYAQYSSFVYWIGAFIVLLSFIFINHESHEDEDGSAAAAAGQTNLELSERTGAGAAEP</sequence>
<evidence type="ECO:0000256" key="6">
    <source>
        <dbReference type="ARBA" id="ARBA00023136"/>
    </source>
</evidence>
<comment type="subcellular location">
    <subcellularLocation>
        <location evidence="1">Membrane</location>
        <topology evidence="1">Multi-pass membrane protein</topology>
    </subcellularLocation>
</comment>
<evidence type="ECO:0000256" key="8">
    <source>
        <dbReference type="SAM" id="Phobius"/>
    </source>
</evidence>
<comment type="similarity">
    <text evidence="2">Belongs to the SLC35F solute transporter family.</text>
</comment>
<evidence type="ECO:0000256" key="1">
    <source>
        <dbReference type="ARBA" id="ARBA00004141"/>
    </source>
</evidence>
<keyword evidence="3" id="KW-0813">Transport</keyword>
<dbReference type="PANTHER" id="PTHR23051">
    <property type="entry name" value="SOLUTE CARRIER FAMILY 35, MEMBER F5"/>
    <property type="match status" value="1"/>
</dbReference>
<keyword evidence="11" id="KW-1185">Reference proteome</keyword>
<feature type="region of interest" description="Disordered" evidence="7">
    <location>
        <begin position="143"/>
        <end position="170"/>
    </location>
</feature>
<feature type="region of interest" description="Disordered" evidence="7">
    <location>
        <begin position="1"/>
        <end position="49"/>
    </location>
</feature>
<feature type="region of interest" description="Disordered" evidence="7">
    <location>
        <begin position="440"/>
        <end position="464"/>
    </location>
</feature>
<accession>A0AAN9UBH7</accession>
<evidence type="ECO:0000313" key="11">
    <source>
        <dbReference type="Proteomes" id="UP001320420"/>
    </source>
</evidence>
<feature type="transmembrane region" description="Helical" evidence="8">
    <location>
        <begin position="302"/>
        <end position="323"/>
    </location>
</feature>
<feature type="transmembrane region" description="Helical" evidence="8">
    <location>
        <begin position="335"/>
        <end position="357"/>
    </location>
</feature>
<feature type="transmembrane region" description="Helical" evidence="8">
    <location>
        <begin position="414"/>
        <end position="430"/>
    </location>
</feature>
<dbReference type="AlphaFoldDB" id="A0AAN9UBH7"/>
<dbReference type="Pfam" id="PF13127">
    <property type="entry name" value="DUF3955"/>
    <property type="match status" value="1"/>
</dbReference>
<comment type="caution">
    <text evidence="10">The sequence shown here is derived from an EMBL/GenBank/DDBJ whole genome shotgun (WGS) entry which is preliminary data.</text>
</comment>
<dbReference type="Pfam" id="PF06027">
    <property type="entry name" value="SLC35F"/>
    <property type="match status" value="1"/>
</dbReference>
<proteinExistence type="inferred from homology"/>
<evidence type="ECO:0000256" key="5">
    <source>
        <dbReference type="ARBA" id="ARBA00022989"/>
    </source>
</evidence>
<organism evidence="10 11">
    <name type="scientific">Diatrype stigma</name>
    <dbReference type="NCBI Taxonomy" id="117547"/>
    <lineage>
        <taxon>Eukaryota</taxon>
        <taxon>Fungi</taxon>
        <taxon>Dikarya</taxon>
        <taxon>Ascomycota</taxon>
        <taxon>Pezizomycotina</taxon>
        <taxon>Sordariomycetes</taxon>
        <taxon>Xylariomycetidae</taxon>
        <taxon>Xylariales</taxon>
        <taxon>Diatrypaceae</taxon>
        <taxon>Diatrype</taxon>
    </lineage>
</organism>
<dbReference type="InterPro" id="IPR025016">
    <property type="entry name" value="DUF3955"/>
</dbReference>
<dbReference type="GO" id="GO:0022857">
    <property type="term" value="F:transmembrane transporter activity"/>
    <property type="evidence" value="ECO:0007669"/>
    <property type="project" value="InterPro"/>
</dbReference>
<keyword evidence="6 8" id="KW-0472">Membrane</keyword>
<dbReference type="InterPro" id="IPR009262">
    <property type="entry name" value="SLC35_F1/F2/F6"/>
</dbReference>
<feature type="transmembrane region" description="Helical" evidence="8">
    <location>
        <begin position="264"/>
        <end position="282"/>
    </location>
</feature>
<evidence type="ECO:0000256" key="2">
    <source>
        <dbReference type="ARBA" id="ARBA00007863"/>
    </source>
</evidence>
<evidence type="ECO:0000256" key="4">
    <source>
        <dbReference type="ARBA" id="ARBA00022692"/>
    </source>
</evidence>
<feature type="compositionally biased region" description="Polar residues" evidence="7">
    <location>
        <begin position="37"/>
        <end position="49"/>
    </location>
</feature>
<keyword evidence="5 8" id="KW-1133">Transmembrane helix</keyword>
<evidence type="ECO:0000259" key="9">
    <source>
        <dbReference type="Pfam" id="PF13127"/>
    </source>
</evidence>
<gene>
    <name evidence="10" type="ORF">SLS62_009853</name>
</gene>
<evidence type="ECO:0000256" key="3">
    <source>
        <dbReference type="ARBA" id="ARBA00022448"/>
    </source>
</evidence>
<evidence type="ECO:0000313" key="10">
    <source>
        <dbReference type="EMBL" id="KAK7745224.1"/>
    </source>
</evidence>
<dbReference type="PANTHER" id="PTHR23051:SF0">
    <property type="entry name" value="SOLUTE CARRIER FAMILY 35 MEMBER F5"/>
    <property type="match status" value="1"/>
</dbReference>
<dbReference type="Proteomes" id="UP001320420">
    <property type="component" value="Unassembled WGS sequence"/>
</dbReference>
<dbReference type="InterPro" id="IPR037185">
    <property type="entry name" value="EmrE-like"/>
</dbReference>
<feature type="domain" description="DUF3955" evidence="9">
    <location>
        <begin position="63"/>
        <end position="115"/>
    </location>
</feature>
<protein>
    <recommendedName>
        <fullName evidence="9">DUF3955 domain-containing protein</fullName>
    </recommendedName>
</protein>
<evidence type="ECO:0000256" key="7">
    <source>
        <dbReference type="SAM" id="MobiDB-lite"/>
    </source>
</evidence>
<feature type="transmembrane region" description="Helical" evidence="8">
    <location>
        <begin position="99"/>
        <end position="119"/>
    </location>
</feature>
<reference evidence="10 11" key="1">
    <citation type="submission" date="2024-02" db="EMBL/GenBank/DDBJ databases">
        <title>De novo assembly and annotation of 12 fungi associated with fruit tree decline syndrome in Ontario, Canada.</title>
        <authorList>
            <person name="Sulman M."/>
            <person name="Ellouze W."/>
            <person name="Ilyukhin E."/>
        </authorList>
    </citation>
    <scope>NUCLEOTIDE SEQUENCE [LARGE SCALE GENOMIC DNA]</scope>
    <source>
        <strain evidence="10 11">M11/M66-122</strain>
    </source>
</reference>
<keyword evidence="4 8" id="KW-0812">Transmembrane</keyword>
<dbReference type="GO" id="GO:0000329">
    <property type="term" value="C:fungal-type vacuole membrane"/>
    <property type="evidence" value="ECO:0007669"/>
    <property type="project" value="TreeGrafter"/>
</dbReference>
<feature type="transmembrane region" description="Helical" evidence="8">
    <location>
        <begin position="68"/>
        <end position="87"/>
    </location>
</feature>